<sequence>MSLKMMNNYNKRFVLFTLVVLLAFSSLASSAHAIRLLSEDSGAAGEHHSQFYVRARSTMSYWLERLSSGPSPGGGGH</sequence>
<reference evidence="2" key="2">
    <citation type="submission" date="2021-03" db="UniProtKB">
        <authorList>
            <consortium name="EnsemblPlants"/>
        </authorList>
    </citation>
    <scope>IDENTIFICATION</scope>
</reference>
<evidence type="ECO:0008006" key="4">
    <source>
        <dbReference type="Google" id="ProtNLM"/>
    </source>
</evidence>
<dbReference type="Proteomes" id="UP000596660">
    <property type="component" value="Unplaced"/>
</dbReference>
<evidence type="ECO:0000313" key="2">
    <source>
        <dbReference type="EnsemblPlants" id="AUR62023815-RA:cds"/>
    </source>
</evidence>
<dbReference type="GO" id="GO:0006952">
    <property type="term" value="P:defense response"/>
    <property type="evidence" value="ECO:0007669"/>
    <property type="project" value="InterPro"/>
</dbReference>
<dbReference type="Gramene" id="AUR62023815-RA">
    <property type="protein sequence ID" value="AUR62023815-RA:cds"/>
    <property type="gene ID" value="AUR62023815"/>
</dbReference>
<dbReference type="PANTHER" id="PTHR37245:SF4">
    <property type="entry name" value="PAMP-INDUCED SECRETED PEPTIDE 1"/>
    <property type="match status" value="1"/>
</dbReference>
<evidence type="ECO:0000313" key="3">
    <source>
        <dbReference type="Proteomes" id="UP000596660"/>
    </source>
</evidence>
<evidence type="ECO:0000256" key="1">
    <source>
        <dbReference type="SAM" id="SignalP"/>
    </source>
</evidence>
<dbReference type="AlphaFoldDB" id="A0A803M5U2"/>
<keyword evidence="3" id="KW-1185">Reference proteome</keyword>
<feature type="chain" id="PRO_5030537520" description="Transmembrane protein" evidence="1">
    <location>
        <begin position="34"/>
        <end position="77"/>
    </location>
</feature>
<accession>A0A803M5U2</accession>
<reference evidence="2" key="1">
    <citation type="journal article" date="2017" name="Nature">
        <title>The genome of Chenopodium quinoa.</title>
        <authorList>
            <person name="Jarvis D.E."/>
            <person name="Ho Y.S."/>
            <person name="Lightfoot D.J."/>
            <person name="Schmoeckel S.M."/>
            <person name="Li B."/>
            <person name="Borm T.J.A."/>
            <person name="Ohyanagi H."/>
            <person name="Mineta K."/>
            <person name="Michell C.T."/>
            <person name="Saber N."/>
            <person name="Kharbatia N.M."/>
            <person name="Rupper R.R."/>
            <person name="Sharp A.R."/>
            <person name="Dally N."/>
            <person name="Boughton B.A."/>
            <person name="Woo Y.H."/>
            <person name="Gao G."/>
            <person name="Schijlen E.G.W.M."/>
            <person name="Guo X."/>
            <person name="Momin A.A."/>
            <person name="Negrao S."/>
            <person name="Al-Babili S."/>
            <person name="Gehring C."/>
            <person name="Roessner U."/>
            <person name="Jung C."/>
            <person name="Murphy K."/>
            <person name="Arold S.T."/>
            <person name="Gojobori T."/>
            <person name="van der Linden C.G."/>
            <person name="van Loo E.N."/>
            <person name="Jellen E.N."/>
            <person name="Maughan P.J."/>
            <person name="Tester M."/>
        </authorList>
    </citation>
    <scope>NUCLEOTIDE SEQUENCE [LARGE SCALE GENOMIC DNA]</scope>
    <source>
        <strain evidence="2">cv. PI 614886</strain>
    </source>
</reference>
<dbReference type="EnsemblPlants" id="AUR62023815-RA">
    <property type="protein sequence ID" value="AUR62023815-RA:cds"/>
    <property type="gene ID" value="AUR62023815"/>
</dbReference>
<name>A0A803M5U2_CHEQI</name>
<proteinExistence type="predicted"/>
<organism evidence="2 3">
    <name type="scientific">Chenopodium quinoa</name>
    <name type="common">Quinoa</name>
    <dbReference type="NCBI Taxonomy" id="63459"/>
    <lineage>
        <taxon>Eukaryota</taxon>
        <taxon>Viridiplantae</taxon>
        <taxon>Streptophyta</taxon>
        <taxon>Embryophyta</taxon>
        <taxon>Tracheophyta</taxon>
        <taxon>Spermatophyta</taxon>
        <taxon>Magnoliopsida</taxon>
        <taxon>eudicotyledons</taxon>
        <taxon>Gunneridae</taxon>
        <taxon>Pentapetalae</taxon>
        <taxon>Caryophyllales</taxon>
        <taxon>Chenopodiaceae</taxon>
        <taxon>Chenopodioideae</taxon>
        <taxon>Atripliceae</taxon>
        <taxon>Chenopodium</taxon>
    </lineage>
</organism>
<feature type="signal peptide" evidence="1">
    <location>
        <begin position="1"/>
        <end position="33"/>
    </location>
</feature>
<keyword evidence="1" id="KW-0732">Signal</keyword>
<dbReference type="InterPro" id="IPR040273">
    <property type="entry name" value="PIP1"/>
</dbReference>
<dbReference type="OMA" id="TMEYLFQ"/>
<protein>
    <recommendedName>
        <fullName evidence="4">Transmembrane protein</fullName>
    </recommendedName>
</protein>
<dbReference type="PANTHER" id="PTHR37245">
    <property type="entry name" value="PAMP-INDUCED SECRETED PEPTIDE 1"/>
    <property type="match status" value="1"/>
</dbReference>